<feature type="domain" description="VTT" evidence="2">
    <location>
        <begin position="52"/>
        <end position="153"/>
    </location>
</feature>
<accession>A0ABS1DKD6</accession>
<feature type="transmembrane region" description="Helical" evidence="1">
    <location>
        <begin position="135"/>
        <end position="159"/>
    </location>
</feature>
<sequence length="193" mass="21739">MLRALYDRTLRIAGHRHAMRGLAAVSFVESSVFPIPPDILIIPMVIAERAKAWRIALVCTAASVAGGLLGYAIGYFMYDTLGQAVLEFYGYTEKFQDFRQFYDRWGFWFVMAAGFTPFPYKVITITSGVLALNPFVFAIASLVSRGARFYLVSGLLWYFGPPIKAFIEKHLGWLMVLFFVLLFGGFAAIKYVL</sequence>
<dbReference type="Proteomes" id="UP001296873">
    <property type="component" value="Unassembled WGS sequence"/>
</dbReference>
<dbReference type="Pfam" id="PF09335">
    <property type="entry name" value="VTT_dom"/>
    <property type="match status" value="1"/>
</dbReference>
<keyword evidence="1" id="KW-1133">Transmembrane helix</keyword>
<protein>
    <submittedName>
        <fullName evidence="3">Cytochrome B</fullName>
    </submittedName>
</protein>
<reference evidence="3 4" key="1">
    <citation type="journal article" date="2020" name="Microorganisms">
        <title>Osmotic Adaptation and Compatible Solute Biosynthesis of Phototrophic Bacteria as Revealed from Genome Analyses.</title>
        <authorList>
            <person name="Imhoff J.F."/>
            <person name="Rahn T."/>
            <person name="Kunzel S."/>
            <person name="Keller A."/>
            <person name="Neulinger S.C."/>
        </authorList>
    </citation>
    <scope>NUCLEOTIDE SEQUENCE [LARGE SCALE GENOMIC DNA]</scope>
    <source>
        <strain evidence="3 4">DSM 9895</strain>
    </source>
</reference>
<keyword evidence="1" id="KW-0812">Transmembrane</keyword>
<evidence type="ECO:0000259" key="2">
    <source>
        <dbReference type="Pfam" id="PF09335"/>
    </source>
</evidence>
<feature type="transmembrane region" description="Helical" evidence="1">
    <location>
        <begin position="105"/>
        <end position="123"/>
    </location>
</feature>
<feature type="transmembrane region" description="Helical" evidence="1">
    <location>
        <begin position="171"/>
        <end position="192"/>
    </location>
</feature>
<comment type="caution">
    <text evidence="3">The sequence shown here is derived from an EMBL/GenBank/DDBJ whole genome shotgun (WGS) entry which is preliminary data.</text>
</comment>
<dbReference type="InterPro" id="IPR032816">
    <property type="entry name" value="VTT_dom"/>
</dbReference>
<proteinExistence type="predicted"/>
<dbReference type="PANTHER" id="PTHR42709">
    <property type="entry name" value="ALKALINE PHOSPHATASE LIKE PROTEIN"/>
    <property type="match status" value="1"/>
</dbReference>
<dbReference type="PANTHER" id="PTHR42709:SF11">
    <property type="entry name" value="DEDA FAMILY PROTEIN"/>
    <property type="match status" value="1"/>
</dbReference>
<dbReference type="InterPro" id="IPR051311">
    <property type="entry name" value="DedA_domain"/>
</dbReference>
<name>A0ABS1DKD6_9PROT</name>
<evidence type="ECO:0000313" key="4">
    <source>
        <dbReference type="Proteomes" id="UP001296873"/>
    </source>
</evidence>
<feature type="transmembrane region" description="Helical" evidence="1">
    <location>
        <begin position="21"/>
        <end position="46"/>
    </location>
</feature>
<organism evidence="3 4">
    <name type="scientific">Rhodovibrio sodomensis</name>
    <dbReference type="NCBI Taxonomy" id="1088"/>
    <lineage>
        <taxon>Bacteria</taxon>
        <taxon>Pseudomonadati</taxon>
        <taxon>Pseudomonadota</taxon>
        <taxon>Alphaproteobacteria</taxon>
        <taxon>Rhodospirillales</taxon>
        <taxon>Rhodovibrionaceae</taxon>
        <taxon>Rhodovibrio</taxon>
    </lineage>
</organism>
<evidence type="ECO:0000313" key="3">
    <source>
        <dbReference type="EMBL" id="MBK1670975.1"/>
    </source>
</evidence>
<dbReference type="RefSeq" id="WP_200343433.1">
    <property type="nucleotide sequence ID" value="NZ_NRRL01000133.1"/>
</dbReference>
<feature type="transmembrane region" description="Helical" evidence="1">
    <location>
        <begin position="52"/>
        <end position="78"/>
    </location>
</feature>
<gene>
    <name evidence="3" type="ORF">CKO28_23475</name>
</gene>
<evidence type="ECO:0000256" key="1">
    <source>
        <dbReference type="SAM" id="Phobius"/>
    </source>
</evidence>
<dbReference type="EMBL" id="NRRL01000133">
    <property type="protein sequence ID" value="MBK1670975.1"/>
    <property type="molecule type" value="Genomic_DNA"/>
</dbReference>
<keyword evidence="4" id="KW-1185">Reference proteome</keyword>
<keyword evidence="1" id="KW-0472">Membrane</keyword>